<feature type="transmembrane region" description="Helical" evidence="5">
    <location>
        <begin position="7"/>
        <end position="24"/>
    </location>
</feature>
<dbReference type="EMBL" id="DQAY01000059">
    <property type="protein sequence ID" value="HCO23451.1"/>
    <property type="molecule type" value="Genomic_DNA"/>
</dbReference>
<proteinExistence type="predicted"/>
<evidence type="ECO:0000256" key="5">
    <source>
        <dbReference type="SAM" id="Phobius"/>
    </source>
</evidence>
<feature type="transmembrane region" description="Helical" evidence="5">
    <location>
        <begin position="68"/>
        <end position="87"/>
    </location>
</feature>
<dbReference type="GO" id="GO:0016020">
    <property type="term" value="C:membrane"/>
    <property type="evidence" value="ECO:0007669"/>
    <property type="project" value="UniProtKB-SubCell"/>
</dbReference>
<organism evidence="6 7">
    <name type="scientific">Gimesia maris</name>
    <dbReference type="NCBI Taxonomy" id="122"/>
    <lineage>
        <taxon>Bacteria</taxon>
        <taxon>Pseudomonadati</taxon>
        <taxon>Planctomycetota</taxon>
        <taxon>Planctomycetia</taxon>
        <taxon>Planctomycetales</taxon>
        <taxon>Planctomycetaceae</taxon>
        <taxon>Gimesia</taxon>
    </lineage>
</organism>
<keyword evidence="2 5" id="KW-0812">Transmembrane</keyword>
<protein>
    <submittedName>
        <fullName evidence="6">DoxX family protein</fullName>
    </submittedName>
</protein>
<evidence type="ECO:0000256" key="1">
    <source>
        <dbReference type="ARBA" id="ARBA00004141"/>
    </source>
</evidence>
<accession>A0A3D3R3K2</accession>
<comment type="subcellular location">
    <subcellularLocation>
        <location evidence="1">Membrane</location>
        <topology evidence="1">Multi-pass membrane protein</topology>
    </subcellularLocation>
</comment>
<dbReference type="Proteomes" id="UP000263642">
    <property type="component" value="Unassembled WGS sequence"/>
</dbReference>
<evidence type="ECO:0000313" key="6">
    <source>
        <dbReference type="EMBL" id="HCO23451.1"/>
    </source>
</evidence>
<gene>
    <name evidence="6" type="ORF">DIT97_10475</name>
</gene>
<feature type="transmembrane region" description="Helical" evidence="5">
    <location>
        <begin position="99"/>
        <end position="117"/>
    </location>
</feature>
<dbReference type="PANTHER" id="PTHR36974:SF1">
    <property type="entry name" value="DOXX FAMILY MEMBRANE PROTEIN"/>
    <property type="match status" value="1"/>
</dbReference>
<evidence type="ECO:0000313" key="7">
    <source>
        <dbReference type="Proteomes" id="UP000263642"/>
    </source>
</evidence>
<feature type="transmembrane region" description="Helical" evidence="5">
    <location>
        <begin position="44"/>
        <end position="61"/>
    </location>
</feature>
<dbReference type="PANTHER" id="PTHR36974">
    <property type="entry name" value="MEMBRANE PROTEIN-RELATED"/>
    <property type="match status" value="1"/>
</dbReference>
<evidence type="ECO:0000256" key="2">
    <source>
        <dbReference type="ARBA" id="ARBA00022692"/>
    </source>
</evidence>
<evidence type="ECO:0000256" key="4">
    <source>
        <dbReference type="ARBA" id="ARBA00023136"/>
    </source>
</evidence>
<dbReference type="AlphaFoldDB" id="A0A3D3R3K2"/>
<keyword evidence="3 5" id="KW-1133">Transmembrane helix</keyword>
<dbReference type="Pfam" id="PF13564">
    <property type="entry name" value="DoxX_2"/>
    <property type="match status" value="1"/>
</dbReference>
<evidence type="ECO:0000256" key="3">
    <source>
        <dbReference type="ARBA" id="ARBA00022989"/>
    </source>
</evidence>
<name>A0A3D3R3K2_9PLAN</name>
<sequence>MSQVKSISKFLLAIFMIVAGTMHFANPAFFLKIMPPYLPFHKELVLVSGIFEIILGALLLIPKYSYLAAWGIIALLIAVFPANIYLYQNQEILPASPTIHLLRLPLQGVFVLWAFWYTRSRNYARKGTDQDDS</sequence>
<reference evidence="6 7" key="1">
    <citation type="journal article" date="2018" name="Nat. Biotechnol.">
        <title>A standardized bacterial taxonomy based on genome phylogeny substantially revises the tree of life.</title>
        <authorList>
            <person name="Parks D.H."/>
            <person name="Chuvochina M."/>
            <person name="Waite D.W."/>
            <person name="Rinke C."/>
            <person name="Skarshewski A."/>
            <person name="Chaumeil P.A."/>
            <person name="Hugenholtz P."/>
        </authorList>
    </citation>
    <scope>NUCLEOTIDE SEQUENCE [LARGE SCALE GENOMIC DNA]</scope>
    <source>
        <strain evidence="6">UBA9375</strain>
    </source>
</reference>
<dbReference type="InterPro" id="IPR032808">
    <property type="entry name" value="DoxX"/>
</dbReference>
<comment type="caution">
    <text evidence="6">The sequence shown here is derived from an EMBL/GenBank/DDBJ whole genome shotgun (WGS) entry which is preliminary data.</text>
</comment>
<keyword evidence="4 5" id="KW-0472">Membrane</keyword>